<dbReference type="InterPro" id="IPR042150">
    <property type="entry name" value="MmRce1-like"/>
</dbReference>
<dbReference type="GO" id="GO:0080120">
    <property type="term" value="P:CAAX-box protein maturation"/>
    <property type="evidence" value="ECO:0007669"/>
    <property type="project" value="UniProtKB-ARBA"/>
</dbReference>
<dbReference type="AlphaFoldDB" id="A0A1F4T4I1"/>
<feature type="transmembrane region" description="Helical" evidence="1">
    <location>
        <begin position="28"/>
        <end position="47"/>
    </location>
</feature>
<keyword evidence="1" id="KW-0472">Membrane</keyword>
<name>A0A1F4T4I1_UNCSA</name>
<dbReference type="InterPro" id="IPR003675">
    <property type="entry name" value="Rce1/LyrA-like_dom"/>
</dbReference>
<reference evidence="3 4" key="1">
    <citation type="journal article" date="2016" name="Nat. Commun.">
        <title>Thousands of microbial genomes shed light on interconnected biogeochemical processes in an aquifer system.</title>
        <authorList>
            <person name="Anantharaman K."/>
            <person name="Brown C.T."/>
            <person name="Hug L.A."/>
            <person name="Sharon I."/>
            <person name="Castelle C.J."/>
            <person name="Probst A.J."/>
            <person name="Thomas B.C."/>
            <person name="Singh A."/>
            <person name="Wilkins M.J."/>
            <person name="Karaoz U."/>
            <person name="Brodie E.L."/>
            <person name="Williams K.H."/>
            <person name="Hubbard S.S."/>
            <person name="Banfield J.F."/>
        </authorList>
    </citation>
    <scope>NUCLEOTIDE SEQUENCE [LARGE SCALE GENOMIC DNA]</scope>
</reference>
<dbReference type="Pfam" id="PF02517">
    <property type="entry name" value="Rce1-like"/>
    <property type="match status" value="1"/>
</dbReference>
<protein>
    <recommendedName>
        <fullName evidence="2">CAAX prenyl protease 2/Lysostaphin resistance protein A-like domain-containing protein</fullName>
    </recommendedName>
</protein>
<comment type="caution">
    <text evidence="3">The sequence shown here is derived from an EMBL/GenBank/DDBJ whole genome shotgun (WGS) entry which is preliminary data.</text>
</comment>
<dbReference type="EMBL" id="MEUG01000001">
    <property type="protein sequence ID" value="OGC27457.1"/>
    <property type="molecule type" value="Genomic_DNA"/>
</dbReference>
<keyword evidence="1" id="KW-1133">Transmembrane helix</keyword>
<sequence length="257" mass="28770">MVIVFLLSSIGYYLVINAKALGLNPLFCMFYLMWCPALSGMITSLVYEKSLKGIGWGSGKLKWLAAAYLLPLAYAGAAYLIIWLFGWGAINPAYQFNFTKLVIFGTLLNVAFAAGEEIGWRGFLVPQLYQRFNFTATCLITGIIWAVWHFPLIISGVYLASMPLPAQLFLLVLTVTAMTFPISWFRLKSGSVWAAALLHASHNLYIQRFFDPLTLETVPLSKYMIGESGIILSVIFVMLAVIFWGLRRQLPKKEATI</sequence>
<accession>A0A1F4T4I1</accession>
<evidence type="ECO:0000259" key="2">
    <source>
        <dbReference type="Pfam" id="PF02517"/>
    </source>
</evidence>
<feature type="transmembrane region" description="Helical" evidence="1">
    <location>
        <begin position="68"/>
        <end position="90"/>
    </location>
</feature>
<organism evidence="3 4">
    <name type="scientific">candidate division WOR-1 bacterium RIFOXYC12_FULL_54_18</name>
    <dbReference type="NCBI Taxonomy" id="1802584"/>
    <lineage>
        <taxon>Bacteria</taxon>
        <taxon>Bacillati</taxon>
        <taxon>Saganbacteria</taxon>
    </lineage>
</organism>
<evidence type="ECO:0000313" key="4">
    <source>
        <dbReference type="Proteomes" id="UP000178602"/>
    </source>
</evidence>
<dbReference type="PANTHER" id="PTHR35797">
    <property type="entry name" value="PROTEASE-RELATED"/>
    <property type="match status" value="1"/>
</dbReference>
<feature type="domain" description="CAAX prenyl protease 2/Lysostaphin resistance protein A-like" evidence="2">
    <location>
        <begin position="101"/>
        <end position="204"/>
    </location>
</feature>
<feature type="transmembrane region" description="Helical" evidence="1">
    <location>
        <begin position="96"/>
        <end position="115"/>
    </location>
</feature>
<dbReference type="PANTHER" id="PTHR35797:SF1">
    <property type="entry name" value="PROTEASE"/>
    <property type="match status" value="1"/>
</dbReference>
<feature type="transmembrane region" description="Helical" evidence="1">
    <location>
        <begin position="166"/>
        <end position="185"/>
    </location>
</feature>
<proteinExistence type="predicted"/>
<dbReference type="Proteomes" id="UP000178602">
    <property type="component" value="Unassembled WGS sequence"/>
</dbReference>
<evidence type="ECO:0000313" key="3">
    <source>
        <dbReference type="EMBL" id="OGC27457.1"/>
    </source>
</evidence>
<gene>
    <name evidence="3" type="ORF">A3K49_00270</name>
</gene>
<feature type="transmembrane region" description="Helical" evidence="1">
    <location>
        <begin position="136"/>
        <end position="160"/>
    </location>
</feature>
<keyword evidence="1" id="KW-0812">Transmembrane</keyword>
<feature type="transmembrane region" description="Helical" evidence="1">
    <location>
        <begin position="230"/>
        <end position="246"/>
    </location>
</feature>
<evidence type="ECO:0000256" key="1">
    <source>
        <dbReference type="SAM" id="Phobius"/>
    </source>
</evidence>
<dbReference type="GO" id="GO:0004175">
    <property type="term" value="F:endopeptidase activity"/>
    <property type="evidence" value="ECO:0007669"/>
    <property type="project" value="UniProtKB-ARBA"/>
</dbReference>